<name>A0A4Y2EV75_ARAVE</name>
<evidence type="ECO:0000313" key="2">
    <source>
        <dbReference type="EMBL" id="GBM32407.1"/>
    </source>
</evidence>
<evidence type="ECO:0000256" key="1">
    <source>
        <dbReference type="SAM" id="MobiDB-lite"/>
    </source>
</evidence>
<protein>
    <submittedName>
        <fullName evidence="2">Uncharacterized protein</fullName>
    </submittedName>
</protein>
<reference evidence="2 3" key="1">
    <citation type="journal article" date="2019" name="Sci. Rep.">
        <title>Orb-weaving spider Araneus ventricosus genome elucidates the spidroin gene catalogue.</title>
        <authorList>
            <person name="Kono N."/>
            <person name="Nakamura H."/>
            <person name="Ohtoshi R."/>
            <person name="Moran D.A.P."/>
            <person name="Shinohara A."/>
            <person name="Yoshida Y."/>
            <person name="Fujiwara M."/>
            <person name="Mori M."/>
            <person name="Tomita M."/>
            <person name="Arakawa K."/>
        </authorList>
    </citation>
    <scope>NUCLEOTIDE SEQUENCE [LARGE SCALE GENOMIC DNA]</scope>
</reference>
<evidence type="ECO:0000313" key="3">
    <source>
        <dbReference type="Proteomes" id="UP000499080"/>
    </source>
</evidence>
<feature type="region of interest" description="Disordered" evidence="1">
    <location>
        <begin position="108"/>
        <end position="127"/>
    </location>
</feature>
<dbReference type="AlphaFoldDB" id="A0A4Y2EV75"/>
<dbReference type="EMBL" id="BGPR01000707">
    <property type="protein sequence ID" value="GBM32407.1"/>
    <property type="molecule type" value="Genomic_DNA"/>
</dbReference>
<gene>
    <name evidence="2" type="ORF">AVEN_239797_1</name>
</gene>
<keyword evidence="3" id="KW-1185">Reference proteome</keyword>
<proteinExistence type="predicted"/>
<sequence>MPSGILEIYSSLDRLEKSEFLDTLEAVSEELNNSLHHFRGIFHSIVAESIPPASLKTKAEKYFSLIEKQFQKLFSSFQDHQAICSTHQDELTQAAPLVLNQDQLSQTGLSTTYQEESPSSNNLANLQQGSTTISSPVCTSHSRTTSLLLYPAEHASDKESDLYNILITELPAPKAKIENIKQIKSKGLAVTLPTSEESKKLIEEISNNASLNSKVSIKFPKKRHPSVIVYNVKNEISLVILTSRFEATRGLFWDGPRNFEPRSDDEDDT</sequence>
<accession>A0A4Y2EV75</accession>
<organism evidence="2 3">
    <name type="scientific">Araneus ventricosus</name>
    <name type="common">Orbweaver spider</name>
    <name type="synonym">Epeira ventricosa</name>
    <dbReference type="NCBI Taxonomy" id="182803"/>
    <lineage>
        <taxon>Eukaryota</taxon>
        <taxon>Metazoa</taxon>
        <taxon>Ecdysozoa</taxon>
        <taxon>Arthropoda</taxon>
        <taxon>Chelicerata</taxon>
        <taxon>Arachnida</taxon>
        <taxon>Araneae</taxon>
        <taxon>Araneomorphae</taxon>
        <taxon>Entelegynae</taxon>
        <taxon>Araneoidea</taxon>
        <taxon>Araneidae</taxon>
        <taxon>Araneus</taxon>
    </lineage>
</organism>
<comment type="caution">
    <text evidence="2">The sequence shown here is derived from an EMBL/GenBank/DDBJ whole genome shotgun (WGS) entry which is preliminary data.</text>
</comment>
<dbReference type="Proteomes" id="UP000499080">
    <property type="component" value="Unassembled WGS sequence"/>
</dbReference>